<evidence type="ECO:0000313" key="2">
    <source>
        <dbReference type="Proteomes" id="UP000593576"/>
    </source>
</evidence>
<dbReference type="OrthoDB" id="1430424at2759"/>
<comment type="caution">
    <text evidence="1">The sequence shown here is derived from an EMBL/GenBank/DDBJ whole genome shotgun (WGS) entry which is preliminary data.</text>
</comment>
<gene>
    <name evidence="1" type="ORF">Goshw_009815</name>
</gene>
<evidence type="ECO:0000313" key="1">
    <source>
        <dbReference type="EMBL" id="MBA0877536.1"/>
    </source>
</evidence>
<dbReference type="AlphaFoldDB" id="A0A7J9N386"/>
<reference evidence="1 2" key="1">
    <citation type="journal article" date="2019" name="Genome Biol. Evol.">
        <title>Insights into the evolution of the New World diploid cottons (Gossypium, subgenus Houzingenia) based on genome sequencing.</title>
        <authorList>
            <person name="Grover C.E."/>
            <person name="Arick M.A. 2nd"/>
            <person name="Thrash A."/>
            <person name="Conover J.L."/>
            <person name="Sanders W.S."/>
            <person name="Peterson D.G."/>
            <person name="Frelichowski J.E."/>
            <person name="Scheffler J.A."/>
            <person name="Scheffler B.E."/>
            <person name="Wendel J.F."/>
        </authorList>
    </citation>
    <scope>NUCLEOTIDE SEQUENCE [LARGE SCALE GENOMIC DNA]</scope>
    <source>
        <strain evidence="1">1</strain>
        <tissue evidence="1">Leaf</tissue>
    </source>
</reference>
<keyword evidence="2" id="KW-1185">Reference proteome</keyword>
<protein>
    <submittedName>
        <fullName evidence="1">Uncharacterized protein</fullName>
    </submittedName>
</protein>
<name>A0A7J9N386_GOSSC</name>
<sequence length="189" mass="21816">GSEKLFLREVFTSVQDSGSLSGYIRTYVFKRVLIHVQLLDKKLVMEKRFLDKEEDNATIRICVSQNNLQELKEVWDQWDDEIKKLFYCTMVICPIYSMLKWKSTKLCSVAQRSKSAKVILEPPTSRLSYKKLISITRMSERITPVPAILIETFRSLSACRRAGEGIFIGCAQFDNLILDRTSSGYRVES</sequence>
<proteinExistence type="predicted"/>
<dbReference type="EMBL" id="JABFAF010268541">
    <property type="protein sequence ID" value="MBA0877536.1"/>
    <property type="molecule type" value="Genomic_DNA"/>
</dbReference>
<feature type="non-terminal residue" evidence="1">
    <location>
        <position position="189"/>
    </location>
</feature>
<organism evidence="1 2">
    <name type="scientific">Gossypium schwendimanii</name>
    <name type="common">Cotton</name>
    <dbReference type="NCBI Taxonomy" id="34291"/>
    <lineage>
        <taxon>Eukaryota</taxon>
        <taxon>Viridiplantae</taxon>
        <taxon>Streptophyta</taxon>
        <taxon>Embryophyta</taxon>
        <taxon>Tracheophyta</taxon>
        <taxon>Spermatophyta</taxon>
        <taxon>Magnoliopsida</taxon>
        <taxon>eudicotyledons</taxon>
        <taxon>Gunneridae</taxon>
        <taxon>Pentapetalae</taxon>
        <taxon>rosids</taxon>
        <taxon>malvids</taxon>
        <taxon>Malvales</taxon>
        <taxon>Malvaceae</taxon>
        <taxon>Malvoideae</taxon>
        <taxon>Gossypium</taxon>
    </lineage>
</organism>
<feature type="non-terminal residue" evidence="1">
    <location>
        <position position="1"/>
    </location>
</feature>
<accession>A0A7J9N386</accession>
<dbReference type="Proteomes" id="UP000593576">
    <property type="component" value="Unassembled WGS sequence"/>
</dbReference>